<keyword evidence="2" id="KW-0238">DNA-binding</keyword>
<protein>
    <submittedName>
        <fullName evidence="6">Response regulator receiver domain-containing protein</fullName>
    </submittedName>
</protein>
<evidence type="ECO:0000256" key="4">
    <source>
        <dbReference type="PROSITE-ProRule" id="PRU00169"/>
    </source>
</evidence>
<dbReference type="CDD" id="cd17535">
    <property type="entry name" value="REC_NarL-like"/>
    <property type="match status" value="1"/>
</dbReference>
<evidence type="ECO:0000259" key="5">
    <source>
        <dbReference type="PROSITE" id="PS50110"/>
    </source>
</evidence>
<dbReference type="SUPFAM" id="SSF52172">
    <property type="entry name" value="CheY-like"/>
    <property type="match status" value="1"/>
</dbReference>
<sequence>MQTTAAMPTVEPSVGSRTVLIVDDVEESRDLLMWQLERDSQLHVIGQAADGQEAVARAAELQPDLVVLDLNMPRRDGLTTIPQLYNVAPRTRVVVLTSYNSQEALHAAADLGAVKCLLKGMRRADLLSALHRALGLAD</sequence>
<dbReference type="PANTHER" id="PTHR43214">
    <property type="entry name" value="TWO-COMPONENT RESPONSE REGULATOR"/>
    <property type="match status" value="1"/>
</dbReference>
<reference evidence="6 7" key="1">
    <citation type="submission" date="2018-11" db="EMBL/GenBank/DDBJ databases">
        <title>Sequencing the genomes of 1000 actinobacteria strains.</title>
        <authorList>
            <person name="Klenk H.-P."/>
        </authorList>
    </citation>
    <scope>NUCLEOTIDE SEQUENCE [LARGE SCALE GENOMIC DNA]</scope>
    <source>
        <strain evidence="6 7">DSM 12652</strain>
    </source>
</reference>
<dbReference type="SMART" id="SM00448">
    <property type="entry name" value="REC"/>
    <property type="match status" value="1"/>
</dbReference>
<dbReference type="InterPro" id="IPR001789">
    <property type="entry name" value="Sig_transdc_resp-reg_receiver"/>
</dbReference>
<accession>A0A3N2CU07</accession>
<keyword evidence="3" id="KW-0804">Transcription</keyword>
<dbReference type="AlphaFoldDB" id="A0A3N2CU07"/>
<proteinExistence type="predicted"/>
<dbReference type="Proteomes" id="UP000281738">
    <property type="component" value="Unassembled WGS sequence"/>
</dbReference>
<keyword evidence="4" id="KW-0597">Phosphoprotein</keyword>
<dbReference type="Pfam" id="PF00072">
    <property type="entry name" value="Response_reg"/>
    <property type="match status" value="1"/>
</dbReference>
<gene>
    <name evidence="6" type="ORF">EDD33_1848</name>
</gene>
<dbReference type="EMBL" id="RKHO01000001">
    <property type="protein sequence ID" value="ROR90991.1"/>
    <property type="molecule type" value="Genomic_DNA"/>
</dbReference>
<name>A0A3N2CU07_9ACTN</name>
<organism evidence="6 7">
    <name type="scientific">Nocardioides aurantiacus</name>
    <dbReference type="NCBI Taxonomy" id="86796"/>
    <lineage>
        <taxon>Bacteria</taxon>
        <taxon>Bacillati</taxon>
        <taxon>Actinomycetota</taxon>
        <taxon>Actinomycetes</taxon>
        <taxon>Propionibacteriales</taxon>
        <taxon>Nocardioidaceae</taxon>
        <taxon>Nocardioides</taxon>
    </lineage>
</organism>
<dbReference type="InterPro" id="IPR058245">
    <property type="entry name" value="NreC/VraR/RcsB-like_REC"/>
</dbReference>
<dbReference type="PANTHER" id="PTHR43214:SF24">
    <property type="entry name" value="TRANSCRIPTIONAL REGULATORY PROTEIN NARL-RELATED"/>
    <property type="match status" value="1"/>
</dbReference>
<dbReference type="Gene3D" id="3.40.50.2300">
    <property type="match status" value="1"/>
</dbReference>
<evidence type="ECO:0000256" key="2">
    <source>
        <dbReference type="ARBA" id="ARBA00023125"/>
    </source>
</evidence>
<evidence type="ECO:0000256" key="1">
    <source>
        <dbReference type="ARBA" id="ARBA00023015"/>
    </source>
</evidence>
<feature type="domain" description="Response regulatory" evidence="5">
    <location>
        <begin position="18"/>
        <end position="134"/>
    </location>
</feature>
<dbReference type="InterPro" id="IPR039420">
    <property type="entry name" value="WalR-like"/>
</dbReference>
<dbReference type="GO" id="GO:0000160">
    <property type="term" value="P:phosphorelay signal transduction system"/>
    <property type="evidence" value="ECO:0007669"/>
    <property type="project" value="InterPro"/>
</dbReference>
<keyword evidence="1" id="KW-0805">Transcription regulation</keyword>
<evidence type="ECO:0000313" key="6">
    <source>
        <dbReference type="EMBL" id="ROR90991.1"/>
    </source>
</evidence>
<keyword evidence="7" id="KW-1185">Reference proteome</keyword>
<dbReference type="OrthoDB" id="3784905at2"/>
<feature type="modified residue" description="4-aspartylphosphate" evidence="4">
    <location>
        <position position="69"/>
    </location>
</feature>
<evidence type="ECO:0000313" key="7">
    <source>
        <dbReference type="Proteomes" id="UP000281738"/>
    </source>
</evidence>
<dbReference type="PROSITE" id="PS50110">
    <property type="entry name" value="RESPONSE_REGULATORY"/>
    <property type="match status" value="1"/>
</dbReference>
<evidence type="ECO:0000256" key="3">
    <source>
        <dbReference type="ARBA" id="ARBA00023163"/>
    </source>
</evidence>
<comment type="caution">
    <text evidence="6">The sequence shown here is derived from an EMBL/GenBank/DDBJ whole genome shotgun (WGS) entry which is preliminary data.</text>
</comment>
<dbReference type="GO" id="GO:0003677">
    <property type="term" value="F:DNA binding"/>
    <property type="evidence" value="ECO:0007669"/>
    <property type="project" value="UniProtKB-KW"/>
</dbReference>
<dbReference type="InterPro" id="IPR011006">
    <property type="entry name" value="CheY-like_superfamily"/>
</dbReference>